<keyword evidence="6 8" id="KW-1133">Transmembrane helix</keyword>
<dbReference type="PANTHER" id="PTHR34975">
    <property type="entry name" value="SPORE GERMINATION PROTEIN A2"/>
    <property type="match status" value="1"/>
</dbReference>
<evidence type="ECO:0000256" key="2">
    <source>
        <dbReference type="ARBA" id="ARBA00007998"/>
    </source>
</evidence>
<dbReference type="NCBIfam" id="TIGR00912">
    <property type="entry name" value="2A0309"/>
    <property type="match status" value="1"/>
</dbReference>
<protein>
    <submittedName>
        <fullName evidence="9">Endospore germination permease</fullName>
    </submittedName>
</protein>
<keyword evidence="4" id="KW-0309">Germination</keyword>
<keyword evidence="7 8" id="KW-0472">Membrane</keyword>
<comment type="similarity">
    <text evidence="2">Belongs to the amino acid-polyamine-organocation (APC) superfamily. Spore germination protein (SGP) (TC 2.A.3.9) family.</text>
</comment>
<feature type="transmembrane region" description="Helical" evidence="8">
    <location>
        <begin position="77"/>
        <end position="95"/>
    </location>
</feature>
<evidence type="ECO:0000256" key="5">
    <source>
        <dbReference type="ARBA" id="ARBA00022692"/>
    </source>
</evidence>
<evidence type="ECO:0000256" key="8">
    <source>
        <dbReference type="SAM" id="Phobius"/>
    </source>
</evidence>
<comment type="caution">
    <text evidence="9">The sequence shown here is derived from an EMBL/GenBank/DDBJ whole genome shotgun (WGS) entry which is preliminary data.</text>
</comment>
<keyword evidence="3" id="KW-0813">Transport</keyword>
<gene>
    <name evidence="9" type="ORF">I7822_18760</name>
</gene>
<comment type="subcellular location">
    <subcellularLocation>
        <location evidence="1">Membrane</location>
        <topology evidence="1">Multi-pass membrane protein</topology>
    </subcellularLocation>
</comment>
<evidence type="ECO:0000313" key="9">
    <source>
        <dbReference type="EMBL" id="MBO1513671.1"/>
    </source>
</evidence>
<dbReference type="Pfam" id="PF03845">
    <property type="entry name" value="Spore_permease"/>
    <property type="match status" value="1"/>
</dbReference>
<feature type="transmembrane region" description="Helical" evidence="8">
    <location>
        <begin position="12"/>
        <end position="30"/>
    </location>
</feature>
<feature type="transmembrane region" description="Helical" evidence="8">
    <location>
        <begin position="115"/>
        <end position="131"/>
    </location>
</feature>
<feature type="transmembrane region" description="Helical" evidence="8">
    <location>
        <begin position="306"/>
        <end position="326"/>
    </location>
</feature>
<evidence type="ECO:0000256" key="3">
    <source>
        <dbReference type="ARBA" id="ARBA00022448"/>
    </source>
</evidence>
<organism evidence="9 10">
    <name type="scientific">Metabacillus bambusae</name>
    <dbReference type="NCBI Taxonomy" id="2795218"/>
    <lineage>
        <taxon>Bacteria</taxon>
        <taxon>Bacillati</taxon>
        <taxon>Bacillota</taxon>
        <taxon>Bacilli</taxon>
        <taxon>Bacillales</taxon>
        <taxon>Bacillaceae</taxon>
        <taxon>Metabacillus</taxon>
    </lineage>
</organism>
<dbReference type="PANTHER" id="PTHR34975:SF2">
    <property type="entry name" value="SPORE GERMINATION PROTEIN A2"/>
    <property type="match status" value="1"/>
</dbReference>
<feature type="transmembrane region" description="Helical" evidence="8">
    <location>
        <begin position="216"/>
        <end position="239"/>
    </location>
</feature>
<name>A0ABS3N6H1_9BACI</name>
<keyword evidence="5 8" id="KW-0812">Transmembrane</keyword>
<evidence type="ECO:0000256" key="7">
    <source>
        <dbReference type="ARBA" id="ARBA00023136"/>
    </source>
</evidence>
<accession>A0ABS3N6H1</accession>
<keyword evidence="10" id="KW-1185">Reference proteome</keyword>
<dbReference type="EMBL" id="JAGDEL010000016">
    <property type="protein sequence ID" value="MBO1513671.1"/>
    <property type="molecule type" value="Genomic_DNA"/>
</dbReference>
<feature type="transmembrane region" description="Helical" evidence="8">
    <location>
        <begin position="269"/>
        <end position="294"/>
    </location>
</feature>
<dbReference type="RefSeq" id="WP_207980622.1">
    <property type="nucleotide sequence ID" value="NZ_JAGDEL010000016.1"/>
</dbReference>
<feature type="transmembrane region" description="Helical" evidence="8">
    <location>
        <begin position="185"/>
        <end position="204"/>
    </location>
</feature>
<feature type="transmembrane region" description="Helical" evidence="8">
    <location>
        <begin position="338"/>
        <end position="358"/>
    </location>
</feature>
<evidence type="ECO:0000256" key="6">
    <source>
        <dbReference type="ARBA" id="ARBA00022989"/>
    </source>
</evidence>
<feature type="transmembrane region" description="Helical" evidence="8">
    <location>
        <begin position="36"/>
        <end position="57"/>
    </location>
</feature>
<evidence type="ECO:0000256" key="4">
    <source>
        <dbReference type="ARBA" id="ARBA00022544"/>
    </source>
</evidence>
<feature type="transmembrane region" description="Helical" evidence="8">
    <location>
        <begin position="143"/>
        <end position="165"/>
    </location>
</feature>
<evidence type="ECO:0000313" key="10">
    <source>
        <dbReference type="Proteomes" id="UP000663981"/>
    </source>
</evidence>
<proteinExistence type="inferred from homology"/>
<dbReference type="Proteomes" id="UP000663981">
    <property type="component" value="Unassembled WGS sequence"/>
</dbReference>
<evidence type="ECO:0000256" key="1">
    <source>
        <dbReference type="ARBA" id="ARBA00004141"/>
    </source>
</evidence>
<dbReference type="InterPro" id="IPR004761">
    <property type="entry name" value="Spore_GerAB"/>
</dbReference>
<reference evidence="9 10" key="1">
    <citation type="submission" date="2021-03" db="EMBL/GenBank/DDBJ databases">
        <title>Whole genome sequence of Metabacillus bambusae BG109.</title>
        <authorList>
            <person name="Jeong J.W."/>
        </authorList>
    </citation>
    <scope>NUCLEOTIDE SEQUENCE [LARGE SCALE GENOMIC DNA]</scope>
    <source>
        <strain evidence="9 10">BG109</strain>
    </source>
</reference>
<sequence length="365" mass="40680">MKKEKISALQLFYVLGGFECGSAIVLGLGSGAKQDAWIVIILAMFCGLILMGVYTQLSVFYPEDSLIQMLPKIIGKYLSYPVIIIYICYFTYIAARNCRDFSELLASSILDEMPIAIVIGSFMILMVYCLRGGIETFGRMGEIVFPIYIFSVIIIWVLLITVERFTINNLTPILGNGFKPVVKEVFPSVLTFPFGESIIITMLLPYVNKKQHIKKVALSVILFSGLLLVINSIMMLSVLGPEIYTESFFPLLESAQMVSIADFLERFDALVILMMVAGVFFKVGCWTFGAAVGISQLFKLKQTHSVLLGICTIISALSLLIGDNFVEFLESGIKYIPIYVHVPLQIIVPILLLCIAFIRKKISYS</sequence>